<dbReference type="EMBL" id="MU276108">
    <property type="protein sequence ID" value="KAI0041684.1"/>
    <property type="molecule type" value="Genomic_DNA"/>
</dbReference>
<comment type="caution">
    <text evidence="1">The sequence shown here is derived from an EMBL/GenBank/DDBJ whole genome shotgun (WGS) entry which is preliminary data.</text>
</comment>
<evidence type="ECO:0000313" key="2">
    <source>
        <dbReference type="Proteomes" id="UP000814033"/>
    </source>
</evidence>
<keyword evidence="2" id="KW-1185">Reference proteome</keyword>
<organism evidence="1 2">
    <name type="scientific">Auriscalpium vulgare</name>
    <dbReference type="NCBI Taxonomy" id="40419"/>
    <lineage>
        <taxon>Eukaryota</taxon>
        <taxon>Fungi</taxon>
        <taxon>Dikarya</taxon>
        <taxon>Basidiomycota</taxon>
        <taxon>Agaricomycotina</taxon>
        <taxon>Agaricomycetes</taxon>
        <taxon>Russulales</taxon>
        <taxon>Auriscalpiaceae</taxon>
        <taxon>Auriscalpium</taxon>
    </lineage>
</organism>
<gene>
    <name evidence="1" type="ORF">FA95DRAFT_1565136</name>
</gene>
<sequence>MTIVLRLPPEVHSEIANWIDSPDDIWAFALTCRSLSKVAHPVHTHARLLRCPLEALYIWEVLARDAALAHNVRALDIRSPPNVLDSPYNLPYLFRRYDLADSQDSLALQPDRTVPRYLERTTAAAIKNLKNLVAVTWSSRARRFNATETETDMEDLWMVLASSCPNLTRLHVKEYFPRFIWSQSNIFNLSNLTFVEYETDIFGLEPGTAACEAFGGMLRERCPGLKTLIIRFVFVAFSGDPPPLIGQSILSGRWADLEHVKLENVACYPPDAETFLAAHPNIRHLDIDAWFGCPPLPIISEAVDNICELPLTLPPGALPKLETLVCQTGHAADILSLFRESKPRGPKTSILLNIPRFWHPRLAELLQSGILDGLEGVSLVNVDNARLFVSDMAPRIRRARVVRVLRKTRDFHSGK</sequence>
<name>A0ACB8RC50_9AGAM</name>
<reference evidence="1" key="1">
    <citation type="submission" date="2021-02" db="EMBL/GenBank/DDBJ databases">
        <authorList>
            <consortium name="DOE Joint Genome Institute"/>
            <person name="Ahrendt S."/>
            <person name="Looney B.P."/>
            <person name="Miyauchi S."/>
            <person name="Morin E."/>
            <person name="Drula E."/>
            <person name="Courty P.E."/>
            <person name="Chicoki N."/>
            <person name="Fauchery L."/>
            <person name="Kohler A."/>
            <person name="Kuo A."/>
            <person name="Labutti K."/>
            <person name="Pangilinan J."/>
            <person name="Lipzen A."/>
            <person name="Riley R."/>
            <person name="Andreopoulos W."/>
            <person name="He G."/>
            <person name="Johnson J."/>
            <person name="Barry K.W."/>
            <person name="Grigoriev I.V."/>
            <person name="Nagy L."/>
            <person name="Hibbett D."/>
            <person name="Henrissat B."/>
            <person name="Matheny P.B."/>
            <person name="Labbe J."/>
            <person name="Martin F."/>
        </authorList>
    </citation>
    <scope>NUCLEOTIDE SEQUENCE</scope>
    <source>
        <strain evidence="1">FP105234-sp</strain>
    </source>
</reference>
<evidence type="ECO:0000313" key="1">
    <source>
        <dbReference type="EMBL" id="KAI0041684.1"/>
    </source>
</evidence>
<proteinExistence type="predicted"/>
<reference evidence="1" key="2">
    <citation type="journal article" date="2022" name="New Phytol.">
        <title>Evolutionary transition to the ectomycorrhizal habit in the genomes of a hyperdiverse lineage of mushroom-forming fungi.</title>
        <authorList>
            <person name="Looney B."/>
            <person name="Miyauchi S."/>
            <person name="Morin E."/>
            <person name="Drula E."/>
            <person name="Courty P.E."/>
            <person name="Kohler A."/>
            <person name="Kuo A."/>
            <person name="LaButti K."/>
            <person name="Pangilinan J."/>
            <person name="Lipzen A."/>
            <person name="Riley R."/>
            <person name="Andreopoulos W."/>
            <person name="He G."/>
            <person name="Johnson J."/>
            <person name="Nolan M."/>
            <person name="Tritt A."/>
            <person name="Barry K.W."/>
            <person name="Grigoriev I.V."/>
            <person name="Nagy L.G."/>
            <person name="Hibbett D."/>
            <person name="Henrissat B."/>
            <person name="Matheny P.B."/>
            <person name="Labbe J."/>
            <person name="Martin F.M."/>
        </authorList>
    </citation>
    <scope>NUCLEOTIDE SEQUENCE</scope>
    <source>
        <strain evidence="1">FP105234-sp</strain>
    </source>
</reference>
<accession>A0ACB8RC50</accession>
<protein>
    <submittedName>
        <fullName evidence="1">Uncharacterized protein</fullName>
    </submittedName>
</protein>
<dbReference type="Proteomes" id="UP000814033">
    <property type="component" value="Unassembled WGS sequence"/>
</dbReference>